<reference evidence="1" key="2">
    <citation type="journal article" date="2018" name="Nat. Commun.">
        <title>Tailed giant Tupanvirus possesses the most complete translational apparatus of the known virosphere.</title>
        <authorList>
            <person name="Abrahao J."/>
            <person name="Silva L."/>
            <person name="Silva L.S."/>
            <person name="Khalil J.Y.B."/>
            <person name="Rodrigues R."/>
            <person name="Arantes T."/>
            <person name="Assis F."/>
            <person name="Boratto P."/>
            <person name="Andrade M."/>
            <person name="Kroon E.G."/>
            <person name="Ribeiro B."/>
            <person name="Bergier I."/>
            <person name="Seligmann H."/>
            <person name="Ghigo E."/>
            <person name="Colson P."/>
            <person name="Levasseur A."/>
            <person name="Kroemer G."/>
            <person name="Raoult D."/>
            <person name="La Scola B."/>
        </authorList>
    </citation>
    <scope>NUCLEOTIDE SEQUENCE [LARGE SCALE GENOMIC DNA]</scope>
    <source>
        <strain evidence="1">Soda lake</strain>
    </source>
</reference>
<evidence type="ECO:0008006" key="2">
    <source>
        <dbReference type="Google" id="ProtNLM"/>
    </source>
</evidence>
<evidence type="ECO:0000313" key="1">
    <source>
        <dbReference type="EMBL" id="QKU35660.1"/>
    </source>
</evidence>
<dbReference type="KEGG" id="vg:80519099"/>
<accession>A0A6N1NP22</accession>
<sequence>MDTLSKELPLEIWQFIFDKCDFLTQLYLHSCCSFFYFNLRFTDLYNIDTYIKKLLNDDILKQKKYQHITKLDAYNNAKIKNVSQMASTLKILNAGGNCGKIAC</sequence>
<protein>
    <recommendedName>
        <fullName evidence="2">F-box domain-containing protein</fullName>
    </recommendedName>
</protein>
<dbReference type="GeneID" id="80519099"/>
<proteinExistence type="predicted"/>
<dbReference type="RefSeq" id="YP_010782335.1">
    <property type="nucleotide sequence ID" value="NC_075039.1"/>
</dbReference>
<dbReference type="EMBL" id="KY523104">
    <property type="protein sequence ID" value="QKU35660.1"/>
    <property type="molecule type" value="Genomic_DNA"/>
</dbReference>
<organism evidence="1">
    <name type="scientific">Tupanvirus soda lake</name>
    <dbReference type="NCBI Taxonomy" id="2126985"/>
    <lineage>
        <taxon>Viruses</taxon>
        <taxon>Varidnaviria</taxon>
        <taxon>Bamfordvirae</taxon>
        <taxon>Nucleocytoviricota</taxon>
        <taxon>Megaviricetes</taxon>
        <taxon>Imitervirales</taxon>
        <taxon>Mimiviridae</taxon>
        <taxon>Megamimivirinae</taxon>
        <taxon>Tupanvirus</taxon>
        <taxon>Tupanvirus salinum</taxon>
    </lineage>
</organism>
<name>A0A6N1NP22_9VIRU</name>
<reference evidence="1" key="1">
    <citation type="submission" date="2017-01" db="EMBL/GenBank/DDBJ databases">
        <authorList>
            <person name="Assis F.L."/>
            <person name="Abrahao J.S."/>
            <person name="Silva L."/>
            <person name="Khalil J.B."/>
            <person name="Rodrigues R."/>
            <person name="Silva L.S."/>
            <person name="Arantes T."/>
            <person name="Boratto P."/>
            <person name="Andrade M."/>
            <person name="Kroon E.G."/>
            <person name="Ribeiro B."/>
            <person name="Bergier I."/>
            <person name="Seligmann H."/>
            <person name="Ghigo E."/>
            <person name="Colson P."/>
            <person name="Levasseur A."/>
            <person name="Raoult D."/>
            <person name="Scola B.L."/>
        </authorList>
    </citation>
    <scope>NUCLEOTIDE SEQUENCE</scope>
    <source>
        <strain evidence="1">Soda lake</strain>
    </source>
</reference>